<dbReference type="EMBL" id="JAKMXF010000111">
    <property type="protein sequence ID" value="KAI6657383.1"/>
    <property type="molecule type" value="Genomic_DNA"/>
</dbReference>
<evidence type="ECO:0000256" key="9">
    <source>
        <dbReference type="ARBA" id="ARBA00023136"/>
    </source>
</evidence>
<dbReference type="PANTHER" id="PTHR13190">
    <property type="entry name" value="AUTOPHAGY-RELATED 2, ISOFORM A"/>
    <property type="match status" value="1"/>
</dbReference>
<evidence type="ECO:0000256" key="5">
    <source>
        <dbReference type="ARBA" id="ARBA00022448"/>
    </source>
</evidence>
<evidence type="ECO:0000256" key="4">
    <source>
        <dbReference type="ARBA" id="ARBA00018070"/>
    </source>
</evidence>
<organism evidence="12 13">
    <name type="scientific">Oopsacas minuta</name>
    <dbReference type="NCBI Taxonomy" id="111878"/>
    <lineage>
        <taxon>Eukaryota</taxon>
        <taxon>Metazoa</taxon>
        <taxon>Porifera</taxon>
        <taxon>Hexactinellida</taxon>
        <taxon>Hexasterophora</taxon>
        <taxon>Lyssacinosida</taxon>
        <taxon>Leucopsacidae</taxon>
        <taxon>Oopsacas</taxon>
    </lineage>
</organism>
<dbReference type="GO" id="GO:0034727">
    <property type="term" value="P:piecemeal microautophagy of the nucleus"/>
    <property type="evidence" value="ECO:0007669"/>
    <property type="project" value="TreeGrafter"/>
</dbReference>
<proteinExistence type="inferred from homology"/>
<keyword evidence="5" id="KW-0813">Transport</keyword>
<comment type="subcellular location">
    <subcellularLocation>
        <location evidence="1">Endoplasmic reticulum membrane</location>
        <topology evidence="1">Peripheral membrane protein</topology>
    </subcellularLocation>
    <subcellularLocation>
        <location evidence="2">Preautophagosomal structure membrane</location>
        <topology evidence="2">Peripheral membrane protein</topology>
    </subcellularLocation>
</comment>
<dbReference type="Proteomes" id="UP001165289">
    <property type="component" value="Unassembled WGS sequence"/>
</dbReference>
<evidence type="ECO:0000256" key="3">
    <source>
        <dbReference type="ARBA" id="ARBA00009714"/>
    </source>
</evidence>
<gene>
    <name evidence="12" type="ORF">LOD99_131</name>
</gene>
<dbReference type="GO" id="GO:0043495">
    <property type="term" value="F:protein-membrane adaptor activity"/>
    <property type="evidence" value="ECO:0007669"/>
    <property type="project" value="TreeGrafter"/>
</dbReference>
<dbReference type="GO" id="GO:0032266">
    <property type="term" value="F:phosphatidylinositol-3-phosphate binding"/>
    <property type="evidence" value="ECO:0007669"/>
    <property type="project" value="TreeGrafter"/>
</dbReference>
<keyword evidence="8" id="KW-0445">Lipid transport</keyword>
<dbReference type="GO" id="GO:0061709">
    <property type="term" value="P:reticulophagy"/>
    <property type="evidence" value="ECO:0007669"/>
    <property type="project" value="TreeGrafter"/>
</dbReference>
<evidence type="ECO:0000256" key="2">
    <source>
        <dbReference type="ARBA" id="ARBA00004623"/>
    </source>
</evidence>
<dbReference type="InterPro" id="IPR026849">
    <property type="entry name" value="ATG2"/>
</dbReference>
<evidence type="ECO:0000256" key="7">
    <source>
        <dbReference type="ARBA" id="ARBA00023006"/>
    </source>
</evidence>
<dbReference type="GO" id="GO:0006869">
    <property type="term" value="P:lipid transport"/>
    <property type="evidence" value="ECO:0007669"/>
    <property type="project" value="UniProtKB-KW"/>
</dbReference>
<evidence type="ECO:0000256" key="8">
    <source>
        <dbReference type="ARBA" id="ARBA00023055"/>
    </source>
</evidence>
<keyword evidence="13" id="KW-1185">Reference proteome</keyword>
<dbReference type="GO" id="GO:0061723">
    <property type="term" value="P:glycophagy"/>
    <property type="evidence" value="ECO:0007669"/>
    <property type="project" value="TreeGrafter"/>
</dbReference>
<reference evidence="12 13" key="1">
    <citation type="journal article" date="2023" name="BMC Biol.">
        <title>The compact genome of the sponge Oopsacas minuta (Hexactinellida) is lacking key metazoan core genes.</title>
        <authorList>
            <person name="Santini S."/>
            <person name="Schenkelaars Q."/>
            <person name="Jourda C."/>
            <person name="Duchesne M."/>
            <person name="Belahbib H."/>
            <person name="Rocher C."/>
            <person name="Selva M."/>
            <person name="Riesgo A."/>
            <person name="Vervoort M."/>
            <person name="Leys S.P."/>
            <person name="Kodjabachian L."/>
            <person name="Le Bivic A."/>
            <person name="Borchiellini C."/>
            <person name="Claverie J.M."/>
            <person name="Renard E."/>
        </authorList>
    </citation>
    <scope>NUCLEOTIDE SEQUENCE [LARGE SCALE GENOMIC DNA]</scope>
    <source>
        <strain evidence="12">SPO-2</strain>
    </source>
</reference>
<comment type="similarity">
    <text evidence="3">Belongs to the ATG2 family.</text>
</comment>
<dbReference type="GO" id="GO:0034045">
    <property type="term" value="C:phagophore assembly site membrane"/>
    <property type="evidence" value="ECO:0007669"/>
    <property type="project" value="UniProtKB-SubCell"/>
</dbReference>
<keyword evidence="7" id="KW-0072">Autophagy</keyword>
<evidence type="ECO:0000256" key="11">
    <source>
        <dbReference type="ARBA" id="ARBA00024615"/>
    </source>
</evidence>
<keyword evidence="6" id="KW-0256">Endoplasmic reticulum</keyword>
<name>A0AAV7K9C7_9METZ</name>
<dbReference type="PANTHER" id="PTHR13190:SF1">
    <property type="entry name" value="AUTOPHAGY-RELATED 2, ISOFORM A"/>
    <property type="match status" value="1"/>
</dbReference>
<dbReference type="Pfam" id="PF13329">
    <property type="entry name" value="ATG2_CAD"/>
    <property type="match status" value="1"/>
</dbReference>
<dbReference type="GO" id="GO:0061908">
    <property type="term" value="C:phagophore"/>
    <property type="evidence" value="ECO:0007669"/>
    <property type="project" value="TreeGrafter"/>
</dbReference>
<accession>A0AAV7K9C7</accession>
<sequence length="353" mass="39415">MPWFKLPEFVKKRACRYLLQHYLGHFFKEKLGIDQLTLDISNGTGRITNVQLDTQALNESLENVNAPLEILDGFVASLTVFIPWTNLFRENCKLEISGLNVTVAPRNGFQSANSLSMTESLISSSLTLSLKVAKQCMQQESDSNSSFEGMEACAQTIESILNRIEISVSDVRFQMKYFLPDKTTASIIQLNINRIEYFDEAYYVDSEGSLSPEQSQTEVCSGESPPSSHIYTPPIFSIKNLKLTGVTLDVGQGPNTRPNTTPDPRGFGDSSAQIVRSDMYRSSLEQGTPTGHRIDPPPCEVIYPIASVNGPVEIRLKLNLTDDLPEPKVCNYYYTCVFVFLRIILLPEPVSMS</sequence>
<evidence type="ECO:0000313" key="12">
    <source>
        <dbReference type="EMBL" id="KAI6657383.1"/>
    </source>
</evidence>
<dbReference type="GO" id="GO:0000422">
    <property type="term" value="P:autophagy of mitochondrion"/>
    <property type="evidence" value="ECO:0007669"/>
    <property type="project" value="TreeGrafter"/>
</dbReference>
<dbReference type="GO" id="GO:0000045">
    <property type="term" value="P:autophagosome assembly"/>
    <property type="evidence" value="ECO:0007669"/>
    <property type="project" value="TreeGrafter"/>
</dbReference>
<evidence type="ECO:0000313" key="13">
    <source>
        <dbReference type="Proteomes" id="UP001165289"/>
    </source>
</evidence>
<keyword evidence="9" id="KW-0472">Membrane</keyword>
<comment type="catalytic activity">
    <reaction evidence="11">
        <text>a 1,2-diacyl-sn-glycero-3-phosphoethanolamine(in) = a 1,2-diacyl-sn-glycero-3-phosphoethanolamine(out)</text>
        <dbReference type="Rhea" id="RHEA:38895"/>
        <dbReference type="ChEBI" id="CHEBI:64612"/>
    </reaction>
</comment>
<evidence type="ECO:0000256" key="1">
    <source>
        <dbReference type="ARBA" id="ARBA00004406"/>
    </source>
</evidence>
<evidence type="ECO:0000256" key="10">
    <source>
        <dbReference type="ARBA" id="ARBA00024479"/>
    </source>
</evidence>
<dbReference type="AlphaFoldDB" id="A0AAV7K9C7"/>
<evidence type="ECO:0000256" key="6">
    <source>
        <dbReference type="ARBA" id="ARBA00022824"/>
    </source>
</evidence>
<comment type="catalytic activity">
    <reaction evidence="10">
        <text>a 1,2-diacyl-sn-glycero-3-phospho-L-serine(in) = a 1,2-diacyl-sn-glycero-3-phospho-L-serine(out)</text>
        <dbReference type="Rhea" id="RHEA:38663"/>
        <dbReference type="ChEBI" id="CHEBI:57262"/>
    </reaction>
</comment>
<comment type="caution">
    <text evidence="12">The sequence shown here is derived from an EMBL/GenBank/DDBJ whole genome shotgun (WGS) entry which is preliminary data.</text>
</comment>
<protein>
    <recommendedName>
        <fullName evidence="4">Autophagy-related protein 2</fullName>
    </recommendedName>
</protein>
<dbReference type="GO" id="GO:0005789">
    <property type="term" value="C:endoplasmic reticulum membrane"/>
    <property type="evidence" value="ECO:0007669"/>
    <property type="project" value="UniProtKB-SubCell"/>
</dbReference>